<evidence type="ECO:0000313" key="11">
    <source>
        <dbReference type="EMBL" id="KAL3629318.1"/>
    </source>
</evidence>
<keyword evidence="7" id="KW-0862">Zinc</keyword>
<evidence type="ECO:0000259" key="10">
    <source>
        <dbReference type="PROSITE" id="PS50089"/>
    </source>
</evidence>
<dbReference type="InterPro" id="IPR045191">
    <property type="entry name" value="MBR1/2-like"/>
</dbReference>
<dbReference type="Gene3D" id="3.30.40.10">
    <property type="entry name" value="Zinc/RING finger domain, C3HC4 (zinc finger)"/>
    <property type="match status" value="1"/>
</dbReference>
<feature type="region of interest" description="Disordered" evidence="9">
    <location>
        <begin position="1"/>
        <end position="23"/>
    </location>
</feature>
<dbReference type="EMBL" id="JAVIJP010000034">
    <property type="protein sequence ID" value="KAL3629318.1"/>
    <property type="molecule type" value="Genomic_DNA"/>
</dbReference>
<evidence type="ECO:0000256" key="3">
    <source>
        <dbReference type="ARBA" id="ARBA00022679"/>
    </source>
</evidence>
<evidence type="ECO:0000256" key="8">
    <source>
        <dbReference type="PROSITE-ProRule" id="PRU00175"/>
    </source>
</evidence>
<keyword evidence="5 8" id="KW-0863">Zinc-finger</keyword>
<gene>
    <name evidence="11" type="ORF">CASFOL_026540</name>
</gene>
<keyword evidence="4" id="KW-0479">Metal-binding</keyword>
<dbReference type="PANTHER" id="PTHR22937">
    <property type="entry name" value="E3 UBIQUITIN-PROTEIN LIGASE RNF165"/>
    <property type="match status" value="1"/>
</dbReference>
<feature type="domain" description="RING-type" evidence="10">
    <location>
        <begin position="164"/>
        <end position="209"/>
    </location>
</feature>
<dbReference type="InterPro" id="IPR001841">
    <property type="entry name" value="Znf_RING"/>
</dbReference>
<evidence type="ECO:0000256" key="2">
    <source>
        <dbReference type="ARBA" id="ARBA00012483"/>
    </source>
</evidence>
<evidence type="ECO:0000256" key="4">
    <source>
        <dbReference type="ARBA" id="ARBA00022723"/>
    </source>
</evidence>
<dbReference type="PROSITE" id="PS50089">
    <property type="entry name" value="ZF_RING_2"/>
    <property type="match status" value="1"/>
</dbReference>
<dbReference type="AlphaFoldDB" id="A0ABD3CHC6"/>
<dbReference type="GO" id="GO:0008270">
    <property type="term" value="F:zinc ion binding"/>
    <property type="evidence" value="ECO:0007669"/>
    <property type="project" value="UniProtKB-KW"/>
</dbReference>
<reference evidence="12" key="1">
    <citation type="journal article" date="2024" name="IScience">
        <title>Strigolactones Initiate the Formation of Haustorium-like Structures in Castilleja.</title>
        <authorList>
            <person name="Buerger M."/>
            <person name="Peterson D."/>
            <person name="Chory J."/>
        </authorList>
    </citation>
    <scope>NUCLEOTIDE SEQUENCE [LARGE SCALE GENOMIC DNA]</scope>
</reference>
<accession>A0ABD3CHC6</accession>
<dbReference type="PANTHER" id="PTHR22937:SF163">
    <property type="entry name" value="RING-TYPE E3 UBIQUITIN TRANSFERASE"/>
    <property type="match status" value="1"/>
</dbReference>
<comment type="catalytic activity">
    <reaction evidence="1">
        <text>S-ubiquitinyl-[E2 ubiquitin-conjugating enzyme]-L-cysteine + [acceptor protein]-L-lysine = [E2 ubiquitin-conjugating enzyme]-L-cysteine + N(6)-ubiquitinyl-[acceptor protein]-L-lysine.</text>
        <dbReference type="EC" id="2.3.2.27"/>
    </reaction>
</comment>
<dbReference type="SMART" id="SM00184">
    <property type="entry name" value="RING"/>
    <property type="match status" value="1"/>
</dbReference>
<keyword evidence="12" id="KW-1185">Reference proteome</keyword>
<evidence type="ECO:0000256" key="9">
    <source>
        <dbReference type="SAM" id="MobiDB-lite"/>
    </source>
</evidence>
<name>A0ABD3CHC6_9LAMI</name>
<dbReference type="SUPFAM" id="SSF57850">
    <property type="entry name" value="RING/U-box"/>
    <property type="match status" value="1"/>
</dbReference>
<keyword evidence="6" id="KW-0833">Ubl conjugation pathway</keyword>
<dbReference type="Proteomes" id="UP001632038">
    <property type="component" value="Unassembled WGS sequence"/>
</dbReference>
<evidence type="ECO:0000313" key="12">
    <source>
        <dbReference type="Proteomes" id="UP001632038"/>
    </source>
</evidence>
<keyword evidence="3" id="KW-0808">Transferase</keyword>
<dbReference type="EC" id="2.3.2.27" evidence="2"/>
<dbReference type="InterPro" id="IPR013083">
    <property type="entry name" value="Znf_RING/FYVE/PHD"/>
</dbReference>
<dbReference type="Pfam" id="PF13639">
    <property type="entry name" value="zf-RING_2"/>
    <property type="match status" value="1"/>
</dbReference>
<dbReference type="GO" id="GO:0061630">
    <property type="term" value="F:ubiquitin protein ligase activity"/>
    <property type="evidence" value="ECO:0007669"/>
    <property type="project" value="UniProtKB-EC"/>
</dbReference>
<proteinExistence type="predicted"/>
<protein>
    <recommendedName>
        <fullName evidence="2">RING-type E3 ubiquitin transferase</fullName>
        <ecNumber evidence="2">2.3.2.27</ecNumber>
    </recommendedName>
</protein>
<comment type="caution">
    <text evidence="11">The sequence shown here is derived from an EMBL/GenBank/DDBJ whole genome shotgun (WGS) entry which is preliminary data.</text>
</comment>
<evidence type="ECO:0000256" key="5">
    <source>
        <dbReference type="ARBA" id="ARBA00022771"/>
    </source>
</evidence>
<organism evidence="11 12">
    <name type="scientific">Castilleja foliolosa</name>
    <dbReference type="NCBI Taxonomy" id="1961234"/>
    <lineage>
        <taxon>Eukaryota</taxon>
        <taxon>Viridiplantae</taxon>
        <taxon>Streptophyta</taxon>
        <taxon>Embryophyta</taxon>
        <taxon>Tracheophyta</taxon>
        <taxon>Spermatophyta</taxon>
        <taxon>Magnoliopsida</taxon>
        <taxon>eudicotyledons</taxon>
        <taxon>Gunneridae</taxon>
        <taxon>Pentapetalae</taxon>
        <taxon>asterids</taxon>
        <taxon>lamiids</taxon>
        <taxon>Lamiales</taxon>
        <taxon>Orobanchaceae</taxon>
        <taxon>Pedicularideae</taxon>
        <taxon>Castillejinae</taxon>
        <taxon>Castilleja</taxon>
    </lineage>
</organism>
<evidence type="ECO:0000256" key="1">
    <source>
        <dbReference type="ARBA" id="ARBA00000900"/>
    </source>
</evidence>
<sequence length="218" mass="25350">MNRTAPCRRHETRRRLNRTPPIRPETRIPMYRILTEAGPDVTTYITERSDPNDSLLTWLIDAINTVQSQDPTFQISRPPQEPETTMTLLDHIRRNSMGRVDIFDRYLSGPIRWIDFNDSSSSVEVESEDDQPKGLSEGTISKYLKTMSVDEIREKDIDGDRKICAVCRDDMCGSQRDDKVAILDKCGHEFHYCCLEKWLRKKNICPLCRRTAIFPLQD</sequence>
<evidence type="ECO:0000256" key="7">
    <source>
        <dbReference type="ARBA" id="ARBA00022833"/>
    </source>
</evidence>
<feature type="compositionally biased region" description="Basic residues" evidence="9">
    <location>
        <begin position="1"/>
        <end position="17"/>
    </location>
</feature>
<evidence type="ECO:0000256" key="6">
    <source>
        <dbReference type="ARBA" id="ARBA00022786"/>
    </source>
</evidence>